<dbReference type="AlphaFoldDB" id="A0A0C3B0Z0"/>
<accession>A0A0C3B0Z0</accession>
<dbReference type="InterPro" id="IPR049233">
    <property type="entry name" value="DUF6830"/>
</dbReference>
<dbReference type="InParanoid" id="A0A0C3B0Z0"/>
<keyword evidence="3" id="KW-1185">Reference proteome</keyword>
<dbReference type="Proteomes" id="UP000053989">
    <property type="component" value="Unassembled WGS sequence"/>
</dbReference>
<feature type="non-terminal residue" evidence="2">
    <location>
        <position position="1"/>
    </location>
</feature>
<sequence length="108" mass="12075">QVWFKVQVQQPSYHNPQSLEPPQSLLASPPSLWLPNGQYDFAIISQTDQSDWPSNGLRGHSVVQVCLIFLLLYSDIFLTYIQHLNATIPSLSNTNDGAVGMYVLKCAI</sequence>
<dbReference type="HOGENOM" id="CLU_006344_9_1_1"/>
<evidence type="ECO:0000313" key="3">
    <source>
        <dbReference type="Proteomes" id="UP000053989"/>
    </source>
</evidence>
<dbReference type="Pfam" id="PF20722">
    <property type="entry name" value="DUF6830"/>
    <property type="match status" value="1"/>
</dbReference>
<dbReference type="OrthoDB" id="2675417at2759"/>
<dbReference type="EMBL" id="KN822004">
    <property type="protein sequence ID" value="KIM70937.1"/>
    <property type="molecule type" value="Genomic_DNA"/>
</dbReference>
<evidence type="ECO:0000313" key="2">
    <source>
        <dbReference type="EMBL" id="KIM70937.1"/>
    </source>
</evidence>
<proteinExistence type="predicted"/>
<reference evidence="2 3" key="1">
    <citation type="submission" date="2014-04" db="EMBL/GenBank/DDBJ databases">
        <authorList>
            <consortium name="DOE Joint Genome Institute"/>
            <person name="Kuo A."/>
            <person name="Kohler A."/>
            <person name="Nagy L.G."/>
            <person name="Floudas D."/>
            <person name="Copeland A."/>
            <person name="Barry K.W."/>
            <person name="Cichocki N."/>
            <person name="Veneault-Fourrey C."/>
            <person name="LaButti K."/>
            <person name="Lindquist E.A."/>
            <person name="Lipzen A."/>
            <person name="Lundell T."/>
            <person name="Morin E."/>
            <person name="Murat C."/>
            <person name="Sun H."/>
            <person name="Tunlid A."/>
            <person name="Henrissat B."/>
            <person name="Grigoriev I.V."/>
            <person name="Hibbett D.S."/>
            <person name="Martin F."/>
            <person name="Nordberg H.P."/>
            <person name="Cantor M.N."/>
            <person name="Hua S.X."/>
        </authorList>
    </citation>
    <scope>NUCLEOTIDE SEQUENCE [LARGE SCALE GENOMIC DNA]</scope>
    <source>
        <strain evidence="2 3">Foug A</strain>
    </source>
</reference>
<reference evidence="3" key="2">
    <citation type="submission" date="2015-01" db="EMBL/GenBank/DDBJ databases">
        <title>Evolutionary Origins and Diversification of the Mycorrhizal Mutualists.</title>
        <authorList>
            <consortium name="DOE Joint Genome Institute"/>
            <consortium name="Mycorrhizal Genomics Consortium"/>
            <person name="Kohler A."/>
            <person name="Kuo A."/>
            <person name="Nagy L.G."/>
            <person name="Floudas D."/>
            <person name="Copeland A."/>
            <person name="Barry K.W."/>
            <person name="Cichocki N."/>
            <person name="Veneault-Fourrey C."/>
            <person name="LaButti K."/>
            <person name="Lindquist E.A."/>
            <person name="Lipzen A."/>
            <person name="Lundell T."/>
            <person name="Morin E."/>
            <person name="Murat C."/>
            <person name="Riley R."/>
            <person name="Ohm R."/>
            <person name="Sun H."/>
            <person name="Tunlid A."/>
            <person name="Henrissat B."/>
            <person name="Grigoriev I.V."/>
            <person name="Hibbett D.S."/>
            <person name="Martin F."/>
        </authorList>
    </citation>
    <scope>NUCLEOTIDE SEQUENCE [LARGE SCALE GENOMIC DNA]</scope>
    <source>
        <strain evidence="3">Foug A</strain>
    </source>
</reference>
<gene>
    <name evidence="2" type="ORF">SCLCIDRAFT_1143280</name>
</gene>
<name>A0A0C3B0Z0_9AGAM</name>
<evidence type="ECO:0000259" key="1">
    <source>
        <dbReference type="Pfam" id="PF20722"/>
    </source>
</evidence>
<organism evidence="2 3">
    <name type="scientific">Scleroderma citrinum Foug A</name>
    <dbReference type="NCBI Taxonomy" id="1036808"/>
    <lineage>
        <taxon>Eukaryota</taxon>
        <taxon>Fungi</taxon>
        <taxon>Dikarya</taxon>
        <taxon>Basidiomycota</taxon>
        <taxon>Agaricomycotina</taxon>
        <taxon>Agaricomycetes</taxon>
        <taxon>Agaricomycetidae</taxon>
        <taxon>Boletales</taxon>
        <taxon>Sclerodermatineae</taxon>
        <taxon>Sclerodermataceae</taxon>
        <taxon>Scleroderma</taxon>
    </lineage>
</organism>
<protein>
    <recommendedName>
        <fullName evidence="1">DUF6830 domain-containing protein</fullName>
    </recommendedName>
</protein>
<feature type="domain" description="DUF6830" evidence="1">
    <location>
        <begin position="1"/>
        <end position="64"/>
    </location>
</feature>